<protein>
    <recommendedName>
        <fullName evidence="3">Phage protein</fullName>
    </recommendedName>
</protein>
<sequence length="98" mass="11298">MARDILTDLAFENVHKCLGIPDWNESDEVILVSLANKEQIEADESYHSNGNCNYLGKRICIFCEQVKKNNYITLHKSMLEKIIKTMESFKEAEETEGK</sequence>
<dbReference type="EMBL" id="NCUQ01000010">
    <property type="protein sequence ID" value="ORO65771.1"/>
    <property type="molecule type" value="Genomic_DNA"/>
</dbReference>
<accession>A0A1X1HY73</accession>
<organism evidence="1 2">
    <name type="scientific">Streptococcus oralis subsp. oralis</name>
    <dbReference type="NCBI Taxonomy" id="1891914"/>
    <lineage>
        <taxon>Bacteria</taxon>
        <taxon>Bacillati</taxon>
        <taxon>Bacillota</taxon>
        <taxon>Bacilli</taxon>
        <taxon>Lactobacillales</taxon>
        <taxon>Streptococcaceae</taxon>
        <taxon>Streptococcus</taxon>
    </lineage>
</organism>
<dbReference type="Proteomes" id="UP000193961">
    <property type="component" value="Unassembled WGS sequence"/>
</dbReference>
<comment type="caution">
    <text evidence="1">The sequence shown here is derived from an EMBL/GenBank/DDBJ whole genome shotgun (WGS) entry which is preliminary data.</text>
</comment>
<dbReference type="RefSeq" id="WP_084881533.1">
    <property type="nucleotide sequence ID" value="NZ_NCUQ01000010.1"/>
</dbReference>
<name>A0A1X1HY73_STROR</name>
<reference evidence="1 2" key="1">
    <citation type="journal article" date="2016" name="Eur. J. Clin. Microbiol. Infect. Dis.">
        <title>Whole genome sequencing as a tool for phylogenetic analysis of clinical strains of Mitis group streptococci.</title>
        <authorList>
            <person name="Rasmussen L.H."/>
            <person name="Dargis R."/>
            <person name="Hojholt K."/>
            <person name="Christensen J.J."/>
            <person name="Skovgaard O."/>
            <person name="Justesen U.S."/>
            <person name="Rosenvinge F.S."/>
            <person name="Moser C."/>
            <person name="Lukjancenko O."/>
            <person name="Rasmussen S."/>
            <person name="Nielsen X.C."/>
        </authorList>
    </citation>
    <scope>NUCLEOTIDE SEQUENCE [LARGE SCALE GENOMIC DNA]</scope>
    <source>
        <strain evidence="1 2">OD_321121_09</strain>
    </source>
</reference>
<proteinExistence type="predicted"/>
<evidence type="ECO:0000313" key="2">
    <source>
        <dbReference type="Proteomes" id="UP000193961"/>
    </source>
</evidence>
<dbReference type="AlphaFoldDB" id="A0A1X1HY73"/>
<gene>
    <name evidence="1" type="ORF">B7715_05125</name>
</gene>
<evidence type="ECO:0008006" key="3">
    <source>
        <dbReference type="Google" id="ProtNLM"/>
    </source>
</evidence>
<evidence type="ECO:0000313" key="1">
    <source>
        <dbReference type="EMBL" id="ORO65771.1"/>
    </source>
</evidence>